<gene>
    <name evidence="1" type="ORF">SAMN05192529_10737</name>
</gene>
<dbReference type="Proteomes" id="UP000199041">
    <property type="component" value="Unassembled WGS sequence"/>
</dbReference>
<name>A0A1H3Y320_9BACT</name>
<protein>
    <submittedName>
        <fullName evidence="1">Uncharacterized protein</fullName>
    </submittedName>
</protein>
<accession>A0A1H3Y320</accession>
<dbReference type="RefSeq" id="WP_091396007.1">
    <property type="nucleotide sequence ID" value="NZ_FNQY01000007.1"/>
</dbReference>
<proteinExistence type="predicted"/>
<evidence type="ECO:0000313" key="1">
    <source>
        <dbReference type="EMBL" id="SEA05232.1"/>
    </source>
</evidence>
<evidence type="ECO:0000313" key="2">
    <source>
        <dbReference type="Proteomes" id="UP000199041"/>
    </source>
</evidence>
<dbReference type="OrthoDB" id="1340039at2"/>
<dbReference type="STRING" id="551991.SAMN05192529_10737"/>
<dbReference type="AlphaFoldDB" id="A0A1H3Y320"/>
<organism evidence="1 2">
    <name type="scientific">Arachidicoccus rhizosphaerae</name>
    <dbReference type="NCBI Taxonomy" id="551991"/>
    <lineage>
        <taxon>Bacteria</taxon>
        <taxon>Pseudomonadati</taxon>
        <taxon>Bacteroidota</taxon>
        <taxon>Chitinophagia</taxon>
        <taxon>Chitinophagales</taxon>
        <taxon>Chitinophagaceae</taxon>
        <taxon>Arachidicoccus</taxon>
    </lineage>
</organism>
<keyword evidence="2" id="KW-1185">Reference proteome</keyword>
<dbReference type="EMBL" id="FNQY01000007">
    <property type="protein sequence ID" value="SEA05232.1"/>
    <property type="molecule type" value="Genomic_DNA"/>
</dbReference>
<reference evidence="1 2" key="1">
    <citation type="submission" date="2016-10" db="EMBL/GenBank/DDBJ databases">
        <authorList>
            <person name="de Groot N.N."/>
        </authorList>
    </citation>
    <scope>NUCLEOTIDE SEQUENCE [LARGE SCALE GENOMIC DNA]</scope>
    <source>
        <strain evidence="1 2">Vu-144</strain>
    </source>
</reference>
<sequence>MASTGKISKRSAPITTGRYTSTYQRAKAKAYRLHWQDAASHAEIPVKNILKKLTAAQKRLPDTAFATLHNKEYLQKKPADNQVGAKNSDKTAPLPFKLISKRNLSHRGGKNKPPFSLVLAYQFELPRARGTIILRAFYYPRIHTFMLKFYNKNFKSLNKYAVRTHKGGFPEILRTCFAILKELTGQFPEASFGFMGERSFFKDKARQNTLLEPMEGNQRFRIYRLFLQAPQRAEWLHQYFIPFEVPALSTCLLLSHRGRSDQKTWLSLQQMLRFMATAYPQLNYAAL</sequence>